<evidence type="ECO:0000313" key="6">
    <source>
        <dbReference type="Proteomes" id="UP000748025"/>
    </source>
</evidence>
<dbReference type="OrthoDB" id="47007at2759"/>
<dbReference type="EMBL" id="SRPW01003190">
    <property type="protein sequence ID" value="KAG5987916.1"/>
    <property type="molecule type" value="Genomic_DNA"/>
</dbReference>
<dbReference type="SUPFAM" id="SSF51735">
    <property type="entry name" value="NAD(P)-binding Rossmann-fold domains"/>
    <property type="match status" value="1"/>
</dbReference>
<comment type="caution">
    <text evidence="5">The sequence shown here is derived from an EMBL/GenBank/DDBJ whole genome shotgun (WGS) entry which is preliminary data.</text>
</comment>
<accession>A0A9P7N398</accession>
<keyword evidence="3" id="KW-0560">Oxidoreductase</keyword>
<comment type="similarity">
    <text evidence="1">Belongs to the short-chain dehydrogenases/reductases (SDR) family.</text>
</comment>
<evidence type="ECO:0000256" key="1">
    <source>
        <dbReference type="ARBA" id="ARBA00006484"/>
    </source>
</evidence>
<dbReference type="InterPro" id="IPR020904">
    <property type="entry name" value="Sc_DH/Rdtase_CS"/>
</dbReference>
<dbReference type="Gene3D" id="3.40.50.720">
    <property type="entry name" value="NAD(P)-binding Rossmann-like Domain"/>
    <property type="match status" value="1"/>
</dbReference>
<keyword evidence="2" id="KW-0521">NADP</keyword>
<evidence type="ECO:0000259" key="4">
    <source>
        <dbReference type="SMART" id="SM00822"/>
    </source>
</evidence>
<dbReference type="GO" id="GO:0016616">
    <property type="term" value="F:oxidoreductase activity, acting on the CH-OH group of donors, NAD or NADP as acceptor"/>
    <property type="evidence" value="ECO:0007669"/>
    <property type="project" value="UniProtKB-ARBA"/>
</dbReference>
<gene>
    <name evidence="5" type="ORF">E4U43_004907</name>
</gene>
<dbReference type="PANTHER" id="PTHR42760:SF133">
    <property type="entry name" value="3-OXOACYL-[ACYL-CARRIER-PROTEIN] REDUCTASE"/>
    <property type="match status" value="1"/>
</dbReference>
<reference evidence="5" key="1">
    <citation type="journal article" date="2020" name="bioRxiv">
        <title>Whole genome comparisons of ergot fungi reveals the divergence and evolution of species within the genus Claviceps are the result of varying mechanisms driving genome evolution and host range expansion.</title>
        <authorList>
            <person name="Wyka S.A."/>
            <person name="Mondo S.J."/>
            <person name="Liu M."/>
            <person name="Dettman J."/>
            <person name="Nalam V."/>
            <person name="Broders K.D."/>
        </authorList>
    </citation>
    <scope>NUCLEOTIDE SEQUENCE</scope>
    <source>
        <strain evidence="5">CCC 602</strain>
    </source>
</reference>
<dbReference type="InterPro" id="IPR057326">
    <property type="entry name" value="KR_dom"/>
</dbReference>
<protein>
    <recommendedName>
        <fullName evidence="4">Ketoreductase domain-containing protein</fullName>
    </recommendedName>
</protein>
<dbReference type="GO" id="GO:0048038">
    <property type="term" value="F:quinone binding"/>
    <property type="evidence" value="ECO:0007669"/>
    <property type="project" value="TreeGrafter"/>
</dbReference>
<dbReference type="AlphaFoldDB" id="A0A9P7N398"/>
<dbReference type="InterPro" id="IPR036291">
    <property type="entry name" value="NAD(P)-bd_dom_sf"/>
</dbReference>
<keyword evidence="6" id="KW-1185">Reference proteome</keyword>
<evidence type="ECO:0000256" key="2">
    <source>
        <dbReference type="ARBA" id="ARBA00022857"/>
    </source>
</evidence>
<dbReference type="PANTHER" id="PTHR42760">
    <property type="entry name" value="SHORT-CHAIN DEHYDROGENASES/REDUCTASES FAMILY MEMBER"/>
    <property type="match status" value="1"/>
</dbReference>
<evidence type="ECO:0000313" key="5">
    <source>
        <dbReference type="EMBL" id="KAG5987916.1"/>
    </source>
</evidence>
<evidence type="ECO:0000256" key="3">
    <source>
        <dbReference type="ARBA" id="ARBA00023002"/>
    </source>
</evidence>
<proteinExistence type="inferred from homology"/>
<dbReference type="Proteomes" id="UP000748025">
    <property type="component" value="Unassembled WGS sequence"/>
</dbReference>
<dbReference type="Pfam" id="PF13561">
    <property type="entry name" value="adh_short_C2"/>
    <property type="match status" value="1"/>
</dbReference>
<feature type="domain" description="Ketoreductase" evidence="4">
    <location>
        <begin position="9"/>
        <end position="203"/>
    </location>
</feature>
<sequence length="259" mass="26986">MSPIRLAGKHAVIVGATGIIGIQIARAFAAHGAVVSLLGRSAVKARPKLEPQLTAFQAGSASPDRPSAHQFIRLDVADSASIKDVFGPPGRQEGGASVGPMDILVNCAGIAQTTLLKRTSDEALASILDTNLLATMLVCKHARVRHHGCIINVSSLMAIKAGLGVTAYAASKAGVVAFTRAFCQEMAARSIRVNALLPGWVQSPMWDSLKPELKQAYLSETPLKRVAHPAEVAHAAIFLATNGFANNCVLNLDGGLSAA</sequence>
<dbReference type="PRINTS" id="PR00080">
    <property type="entry name" value="SDRFAMILY"/>
</dbReference>
<dbReference type="SMART" id="SM00822">
    <property type="entry name" value="PKS_KR"/>
    <property type="match status" value="1"/>
</dbReference>
<organism evidence="5 6">
    <name type="scientific">Claviceps pusilla</name>
    <dbReference type="NCBI Taxonomy" id="123648"/>
    <lineage>
        <taxon>Eukaryota</taxon>
        <taxon>Fungi</taxon>
        <taxon>Dikarya</taxon>
        <taxon>Ascomycota</taxon>
        <taxon>Pezizomycotina</taxon>
        <taxon>Sordariomycetes</taxon>
        <taxon>Hypocreomycetidae</taxon>
        <taxon>Hypocreales</taxon>
        <taxon>Clavicipitaceae</taxon>
        <taxon>Claviceps</taxon>
    </lineage>
</organism>
<dbReference type="InterPro" id="IPR002347">
    <property type="entry name" value="SDR_fam"/>
</dbReference>
<dbReference type="PRINTS" id="PR00081">
    <property type="entry name" value="GDHRDH"/>
</dbReference>
<dbReference type="PROSITE" id="PS00061">
    <property type="entry name" value="ADH_SHORT"/>
    <property type="match status" value="1"/>
</dbReference>
<name>A0A9P7N398_9HYPO</name>
<dbReference type="GO" id="GO:0006633">
    <property type="term" value="P:fatty acid biosynthetic process"/>
    <property type="evidence" value="ECO:0007669"/>
    <property type="project" value="TreeGrafter"/>
</dbReference>